<evidence type="ECO:0000313" key="2">
    <source>
        <dbReference type="Proteomes" id="UP000199263"/>
    </source>
</evidence>
<dbReference type="STRING" id="119641.SAMN05421842_11819"/>
<organism evidence="1 2">
    <name type="scientific">Clostridium uliginosum</name>
    <dbReference type="NCBI Taxonomy" id="119641"/>
    <lineage>
        <taxon>Bacteria</taxon>
        <taxon>Bacillati</taxon>
        <taxon>Bacillota</taxon>
        <taxon>Clostridia</taxon>
        <taxon>Eubacteriales</taxon>
        <taxon>Clostridiaceae</taxon>
        <taxon>Clostridium</taxon>
    </lineage>
</organism>
<dbReference type="AlphaFoldDB" id="A0A1I1PCB5"/>
<gene>
    <name evidence="1" type="ORF">SAMN05421842_11819</name>
</gene>
<keyword evidence="2" id="KW-1185">Reference proteome</keyword>
<protein>
    <submittedName>
        <fullName evidence="1">Uncharacterized protein</fullName>
    </submittedName>
</protein>
<dbReference type="RefSeq" id="WP_090092003.1">
    <property type="nucleotide sequence ID" value="NZ_FOMG01000018.1"/>
</dbReference>
<evidence type="ECO:0000313" key="1">
    <source>
        <dbReference type="EMBL" id="SFD05288.1"/>
    </source>
</evidence>
<dbReference type="Proteomes" id="UP000199263">
    <property type="component" value="Unassembled WGS sequence"/>
</dbReference>
<reference evidence="1 2" key="1">
    <citation type="submission" date="2016-10" db="EMBL/GenBank/DDBJ databases">
        <authorList>
            <person name="de Groot N.N."/>
        </authorList>
    </citation>
    <scope>NUCLEOTIDE SEQUENCE [LARGE SCALE GENOMIC DNA]</scope>
    <source>
        <strain evidence="1 2">DSM 12992</strain>
    </source>
</reference>
<proteinExistence type="predicted"/>
<sequence length="140" mass="16962">MIEQQKRKFKDILEKTEEIKNFHEENIKELKYILDYMERDISIKESDNIETIILKKYIECGAIKRVCEFLNDNGYRLITKDHNRKYTTDDVSQVIFPYKPNEDEEEKAINADEELKDIVKRMHLYIFNSSYGRLKVKEFK</sequence>
<accession>A0A1I1PCB5</accession>
<name>A0A1I1PCB5_9CLOT</name>
<dbReference type="EMBL" id="FOMG01000018">
    <property type="protein sequence ID" value="SFD05288.1"/>
    <property type="molecule type" value="Genomic_DNA"/>
</dbReference>